<name>A0AAV2T606_CALDB</name>
<feature type="compositionally biased region" description="Polar residues" evidence="6">
    <location>
        <begin position="164"/>
        <end position="173"/>
    </location>
</feature>
<reference evidence="8" key="1">
    <citation type="submission" date="2024-06" db="EMBL/GenBank/DDBJ databases">
        <authorList>
            <person name="Liu X."/>
            <person name="Lenzi L."/>
            <person name="Haldenby T S."/>
            <person name="Uol C."/>
        </authorList>
    </citation>
    <scope>NUCLEOTIDE SEQUENCE</scope>
</reference>
<evidence type="ECO:0000256" key="3">
    <source>
        <dbReference type="ARBA" id="ARBA00023125"/>
    </source>
</evidence>
<dbReference type="SUPFAM" id="SSF57959">
    <property type="entry name" value="Leucine zipper domain"/>
    <property type="match status" value="1"/>
</dbReference>
<keyword evidence="4" id="KW-0804">Transcription</keyword>
<dbReference type="PANTHER" id="PTHR11988:SF55">
    <property type="entry name" value="BZIP DOMAIN-CONTAINING PROTEIN"/>
    <property type="match status" value="1"/>
</dbReference>
<feature type="compositionally biased region" description="Basic and acidic residues" evidence="6">
    <location>
        <begin position="190"/>
        <end position="200"/>
    </location>
</feature>
<keyword evidence="5" id="KW-0539">Nucleus</keyword>
<dbReference type="InterPro" id="IPR004827">
    <property type="entry name" value="bZIP"/>
</dbReference>
<dbReference type="Pfam" id="PF07716">
    <property type="entry name" value="bZIP_2"/>
    <property type="match status" value="1"/>
</dbReference>
<evidence type="ECO:0000256" key="4">
    <source>
        <dbReference type="ARBA" id="ARBA00023163"/>
    </source>
</evidence>
<comment type="caution">
    <text evidence="8">The sequence shown here is derived from an EMBL/GenBank/DDBJ whole genome shotgun (WGS) entry which is preliminary data.</text>
</comment>
<dbReference type="GO" id="GO:0005634">
    <property type="term" value="C:nucleus"/>
    <property type="evidence" value="ECO:0007669"/>
    <property type="project" value="UniProtKB-SubCell"/>
</dbReference>
<dbReference type="CDD" id="cd14695">
    <property type="entry name" value="bZIP_HLF"/>
    <property type="match status" value="1"/>
</dbReference>
<evidence type="ECO:0000256" key="5">
    <source>
        <dbReference type="ARBA" id="ARBA00023242"/>
    </source>
</evidence>
<dbReference type="InterPro" id="IPR046347">
    <property type="entry name" value="bZIP_sf"/>
</dbReference>
<feature type="region of interest" description="Disordered" evidence="6">
    <location>
        <begin position="126"/>
        <end position="200"/>
    </location>
</feature>
<comment type="subcellular location">
    <subcellularLocation>
        <location evidence="1">Nucleus</location>
    </subcellularLocation>
</comment>
<evidence type="ECO:0000256" key="6">
    <source>
        <dbReference type="SAM" id="MobiDB-lite"/>
    </source>
</evidence>
<dbReference type="GO" id="GO:0000978">
    <property type="term" value="F:RNA polymerase II cis-regulatory region sequence-specific DNA binding"/>
    <property type="evidence" value="ECO:0007669"/>
    <property type="project" value="TreeGrafter"/>
</dbReference>
<evidence type="ECO:0000313" key="9">
    <source>
        <dbReference type="Proteomes" id="UP001497525"/>
    </source>
</evidence>
<accession>A0AAV2T606</accession>
<evidence type="ECO:0000256" key="2">
    <source>
        <dbReference type="ARBA" id="ARBA00023015"/>
    </source>
</evidence>
<dbReference type="Proteomes" id="UP001497525">
    <property type="component" value="Unassembled WGS sequence"/>
</dbReference>
<organism evidence="8 9">
    <name type="scientific">Calicophoron daubneyi</name>
    <name type="common">Rumen fluke</name>
    <name type="synonym">Paramphistomum daubneyi</name>
    <dbReference type="NCBI Taxonomy" id="300641"/>
    <lineage>
        <taxon>Eukaryota</taxon>
        <taxon>Metazoa</taxon>
        <taxon>Spiralia</taxon>
        <taxon>Lophotrochozoa</taxon>
        <taxon>Platyhelminthes</taxon>
        <taxon>Trematoda</taxon>
        <taxon>Digenea</taxon>
        <taxon>Plagiorchiida</taxon>
        <taxon>Pronocephalata</taxon>
        <taxon>Paramphistomoidea</taxon>
        <taxon>Paramphistomidae</taxon>
        <taxon>Calicophoron</taxon>
    </lineage>
</organism>
<sequence length="327" mass="35623">MQGGYVPSTVGVEDLITQGDYARFSSYDSGTVDQCYMHSTPSNPFYSNVYSFPYNNVKEECIIRPNCSASTLPPIGLCDPSLCHGTPTTMNYSSINNGFSVASAPSFPASSLESYGAVTSVVRVSEGSSVSSSVTKTRARRSNPCRDNVVSSISSASECGDSPLSLSTKSDQPATPEALVGSMSPSPNSDCKKATKRDERYLQRRLRNNLAAKRSRDNRKRREDTIALRASYLEKSNLVLQTQVLALKREICMLRNIPFDPNYRTRVEPLFMPRSSENSLQSFVLDQQVPCTSTNVRLAPDLQTTVPLPAFPVPAPFSGQSLSQGPG</sequence>
<gene>
    <name evidence="8" type="ORF">CDAUBV1_LOCUS5763</name>
</gene>
<evidence type="ECO:0000259" key="7">
    <source>
        <dbReference type="PROSITE" id="PS50217"/>
    </source>
</evidence>
<dbReference type="PANTHER" id="PTHR11988">
    <property type="entry name" value="THYROTROPH EMBRYONIC FACTOR RELATED"/>
    <property type="match status" value="1"/>
</dbReference>
<dbReference type="AlphaFoldDB" id="A0AAV2T606"/>
<keyword evidence="3" id="KW-0238">DNA-binding</keyword>
<dbReference type="EMBL" id="CAXLJL010000145">
    <property type="protein sequence ID" value="CAL5132882.1"/>
    <property type="molecule type" value="Genomic_DNA"/>
</dbReference>
<proteinExistence type="predicted"/>
<protein>
    <recommendedName>
        <fullName evidence="7">BZIP domain-containing protein</fullName>
    </recommendedName>
</protein>
<evidence type="ECO:0000313" key="8">
    <source>
        <dbReference type="EMBL" id="CAL5132882.1"/>
    </source>
</evidence>
<dbReference type="Gene3D" id="1.20.5.170">
    <property type="match status" value="1"/>
</dbReference>
<dbReference type="InterPro" id="IPR040223">
    <property type="entry name" value="PAR_bZIP"/>
</dbReference>
<feature type="compositionally biased region" description="Low complexity" evidence="6">
    <location>
        <begin position="126"/>
        <end position="136"/>
    </location>
</feature>
<dbReference type="SMART" id="SM00338">
    <property type="entry name" value="BRLZ"/>
    <property type="match status" value="1"/>
</dbReference>
<feature type="domain" description="BZIP" evidence="7">
    <location>
        <begin position="198"/>
        <end position="256"/>
    </location>
</feature>
<dbReference type="GO" id="GO:0000981">
    <property type="term" value="F:DNA-binding transcription factor activity, RNA polymerase II-specific"/>
    <property type="evidence" value="ECO:0007669"/>
    <property type="project" value="TreeGrafter"/>
</dbReference>
<keyword evidence="2" id="KW-0805">Transcription regulation</keyword>
<dbReference type="PROSITE" id="PS50217">
    <property type="entry name" value="BZIP"/>
    <property type="match status" value="1"/>
</dbReference>
<evidence type="ECO:0000256" key="1">
    <source>
        <dbReference type="ARBA" id="ARBA00004123"/>
    </source>
</evidence>